<dbReference type="AlphaFoldDB" id="A0A9E2KJY4"/>
<proteinExistence type="inferred from homology"/>
<comment type="similarity">
    <text evidence="2">Belongs to the methyl-accepting chemotaxis (MCP) protein family.</text>
</comment>
<feature type="region of interest" description="Disordered" evidence="4">
    <location>
        <begin position="563"/>
        <end position="589"/>
    </location>
</feature>
<comment type="caution">
    <text evidence="8">The sequence shown here is derived from an EMBL/GenBank/DDBJ whole genome shotgun (WGS) entry which is preliminary data.</text>
</comment>
<dbReference type="Gene3D" id="1.10.287.950">
    <property type="entry name" value="Methyl-accepting chemotaxis protein"/>
    <property type="match status" value="1"/>
</dbReference>
<dbReference type="InterPro" id="IPR024478">
    <property type="entry name" value="HlyB_4HB_MCP"/>
</dbReference>
<name>A0A9E2KJY4_9FIRM</name>
<sequence length="589" mass="63220">MKNLKVKWKLLVSYGVIFLLLLTLGVTSISVVNMMSKKSVEYAEHLVPAVEEVGTARRNMMSVRRYLLNAMLVTDEADYERVEDAMNTDREAMYASLDAVEVLSPECSEAVDAAREKLQGVAAYTTQIMTLSKDFENPEATAQAYDIYLNTYAPAFTEAADMMAALSEQINQNVLQQEAKVIGARAVAIAIVLVLMAAGLAAVVVFTYCMLRYIMVPTRRLLEGAEALAAGDFQHATVTYDSEDEFGILAEKITTVMERIVFITKDLETGLQAIANGDFTKKSADDSQYQGEYTLLRDSVYQLTRILAQIMEKIETASSEVSGGAEQVANAAQALGQGATEQASSVQELAATLTDISNQVDLNAALVGETEGHVKQTVEEVALGTDRMHQMLAAMEKISAASSEIEKIIRNIENIAFQTNILALNAAVEAARAGEAGKGFAVVAEEVRRLAANTSEASKSTSELISNALHAVENGTSIAKDTAERFEKVNSIIGELAEKADSAARNSLSQSEALKQLVIGVDQISSVVQTNTATAEEGAAASEQLSAQARILHNLVSDFTGSDQAAERPCAGEWTPDAPAAPADPGLKY</sequence>
<dbReference type="Gene3D" id="6.10.340.10">
    <property type="match status" value="1"/>
</dbReference>
<dbReference type="GO" id="GO:0006935">
    <property type="term" value="P:chemotaxis"/>
    <property type="evidence" value="ECO:0007669"/>
    <property type="project" value="UniProtKB-KW"/>
</dbReference>
<evidence type="ECO:0000259" key="6">
    <source>
        <dbReference type="PROSITE" id="PS50111"/>
    </source>
</evidence>
<dbReference type="SUPFAM" id="SSF58104">
    <property type="entry name" value="Methyl-accepting chemotaxis protein (MCP) signaling domain"/>
    <property type="match status" value="1"/>
</dbReference>
<feature type="domain" description="Methyl-accepting transducer" evidence="6">
    <location>
        <begin position="317"/>
        <end position="546"/>
    </location>
</feature>
<dbReference type="Pfam" id="PF00015">
    <property type="entry name" value="MCPsignal"/>
    <property type="match status" value="1"/>
</dbReference>
<dbReference type="Proteomes" id="UP000824178">
    <property type="component" value="Unassembled WGS sequence"/>
</dbReference>
<evidence type="ECO:0000256" key="1">
    <source>
        <dbReference type="ARBA" id="ARBA00022500"/>
    </source>
</evidence>
<dbReference type="GO" id="GO:0007165">
    <property type="term" value="P:signal transduction"/>
    <property type="evidence" value="ECO:0007669"/>
    <property type="project" value="UniProtKB-KW"/>
</dbReference>
<keyword evidence="1" id="KW-0145">Chemotaxis</keyword>
<organism evidence="8 9">
    <name type="scientific">Candidatus Faecalibacterium intestinavium</name>
    <dbReference type="NCBI Taxonomy" id="2838580"/>
    <lineage>
        <taxon>Bacteria</taxon>
        <taxon>Bacillati</taxon>
        <taxon>Bacillota</taxon>
        <taxon>Clostridia</taxon>
        <taxon>Eubacteriales</taxon>
        <taxon>Oscillospiraceae</taxon>
        <taxon>Faecalibacterium</taxon>
    </lineage>
</organism>
<evidence type="ECO:0000256" key="2">
    <source>
        <dbReference type="ARBA" id="ARBA00029447"/>
    </source>
</evidence>
<dbReference type="CDD" id="cd06225">
    <property type="entry name" value="HAMP"/>
    <property type="match status" value="1"/>
</dbReference>
<evidence type="ECO:0000313" key="9">
    <source>
        <dbReference type="Proteomes" id="UP000824178"/>
    </source>
</evidence>
<reference evidence="8" key="2">
    <citation type="submission" date="2021-04" db="EMBL/GenBank/DDBJ databases">
        <authorList>
            <person name="Gilroy R."/>
        </authorList>
    </citation>
    <scope>NUCLEOTIDE SEQUENCE</scope>
    <source>
        <strain evidence="8">742</strain>
    </source>
</reference>
<dbReference type="EMBL" id="JAHLFH010000074">
    <property type="protein sequence ID" value="MBU3819470.1"/>
    <property type="molecule type" value="Genomic_DNA"/>
</dbReference>
<accession>A0A9E2KJY4</accession>
<keyword evidence="5" id="KW-0812">Transmembrane</keyword>
<dbReference type="GO" id="GO:0016020">
    <property type="term" value="C:membrane"/>
    <property type="evidence" value="ECO:0007669"/>
    <property type="project" value="InterPro"/>
</dbReference>
<feature type="domain" description="HAMP" evidence="7">
    <location>
        <begin position="212"/>
        <end position="265"/>
    </location>
</feature>
<dbReference type="Pfam" id="PF12729">
    <property type="entry name" value="4HB_MCP_1"/>
    <property type="match status" value="1"/>
</dbReference>
<dbReference type="PROSITE" id="PS50111">
    <property type="entry name" value="CHEMOTAXIS_TRANSDUC_2"/>
    <property type="match status" value="1"/>
</dbReference>
<dbReference type="SMART" id="SM00283">
    <property type="entry name" value="MA"/>
    <property type="match status" value="1"/>
</dbReference>
<evidence type="ECO:0000256" key="5">
    <source>
        <dbReference type="SAM" id="Phobius"/>
    </source>
</evidence>
<reference evidence="8" key="1">
    <citation type="journal article" date="2021" name="PeerJ">
        <title>Extensive microbial diversity within the chicken gut microbiome revealed by metagenomics and culture.</title>
        <authorList>
            <person name="Gilroy R."/>
            <person name="Ravi A."/>
            <person name="Getino M."/>
            <person name="Pursley I."/>
            <person name="Horton D.L."/>
            <person name="Alikhan N.F."/>
            <person name="Baker D."/>
            <person name="Gharbi K."/>
            <person name="Hall N."/>
            <person name="Watson M."/>
            <person name="Adriaenssens E.M."/>
            <person name="Foster-Nyarko E."/>
            <person name="Jarju S."/>
            <person name="Secka A."/>
            <person name="Antonio M."/>
            <person name="Oren A."/>
            <person name="Chaudhuri R.R."/>
            <person name="La Ragione R."/>
            <person name="Hildebrand F."/>
            <person name="Pallen M.J."/>
        </authorList>
    </citation>
    <scope>NUCLEOTIDE SEQUENCE</scope>
    <source>
        <strain evidence="8">742</strain>
    </source>
</reference>
<dbReference type="InterPro" id="IPR003660">
    <property type="entry name" value="HAMP_dom"/>
</dbReference>
<evidence type="ECO:0000313" key="8">
    <source>
        <dbReference type="EMBL" id="MBU3819470.1"/>
    </source>
</evidence>
<keyword evidence="3" id="KW-0807">Transducer</keyword>
<feature type="compositionally biased region" description="Low complexity" evidence="4">
    <location>
        <begin position="576"/>
        <end position="589"/>
    </location>
</feature>
<dbReference type="PANTHER" id="PTHR43531:SF11">
    <property type="entry name" value="METHYL-ACCEPTING CHEMOTAXIS PROTEIN 3"/>
    <property type="match status" value="1"/>
</dbReference>
<dbReference type="PANTHER" id="PTHR43531">
    <property type="entry name" value="PROTEIN ICFG"/>
    <property type="match status" value="1"/>
</dbReference>
<dbReference type="Pfam" id="PF00672">
    <property type="entry name" value="HAMP"/>
    <property type="match status" value="1"/>
</dbReference>
<feature type="transmembrane region" description="Helical" evidence="5">
    <location>
        <begin position="186"/>
        <end position="211"/>
    </location>
</feature>
<dbReference type="PROSITE" id="PS50885">
    <property type="entry name" value="HAMP"/>
    <property type="match status" value="1"/>
</dbReference>
<keyword evidence="5" id="KW-0472">Membrane</keyword>
<protein>
    <submittedName>
        <fullName evidence="8">MCP four helix bundle domain-containing protein</fullName>
    </submittedName>
</protein>
<keyword evidence="5" id="KW-1133">Transmembrane helix</keyword>
<evidence type="ECO:0000259" key="7">
    <source>
        <dbReference type="PROSITE" id="PS50885"/>
    </source>
</evidence>
<evidence type="ECO:0000256" key="3">
    <source>
        <dbReference type="PROSITE-ProRule" id="PRU00284"/>
    </source>
</evidence>
<dbReference type="InterPro" id="IPR051310">
    <property type="entry name" value="MCP_chemotaxis"/>
</dbReference>
<dbReference type="InterPro" id="IPR004089">
    <property type="entry name" value="MCPsignal_dom"/>
</dbReference>
<gene>
    <name evidence="8" type="ORF">H9864_03740</name>
</gene>
<evidence type="ECO:0000256" key="4">
    <source>
        <dbReference type="SAM" id="MobiDB-lite"/>
    </source>
</evidence>